<feature type="domain" description="Periplasmic binding protein" evidence="6">
    <location>
        <begin position="86"/>
        <end position="341"/>
    </location>
</feature>
<dbReference type="PANTHER" id="PTHR46847">
    <property type="entry name" value="D-ALLOSE-BINDING PERIPLASMIC PROTEIN-RELATED"/>
    <property type="match status" value="1"/>
</dbReference>
<dbReference type="AlphaFoldDB" id="A0A3E4PWF3"/>
<evidence type="ECO:0000313" key="8">
    <source>
        <dbReference type="Proteomes" id="UP000261324"/>
    </source>
</evidence>
<feature type="chain" id="PRO_5039186940" description="Periplasmic binding protein domain-containing protein" evidence="5">
    <location>
        <begin position="21"/>
        <end position="367"/>
    </location>
</feature>
<evidence type="ECO:0000256" key="4">
    <source>
        <dbReference type="SAM" id="MobiDB-lite"/>
    </source>
</evidence>
<evidence type="ECO:0000256" key="2">
    <source>
        <dbReference type="ARBA" id="ARBA00007639"/>
    </source>
</evidence>
<dbReference type="CDD" id="cd06320">
    <property type="entry name" value="PBP1_allose_binding"/>
    <property type="match status" value="1"/>
</dbReference>
<dbReference type="Gene3D" id="3.40.50.2300">
    <property type="match status" value="2"/>
</dbReference>
<comment type="caution">
    <text evidence="7">The sequence shown here is derived from an EMBL/GenBank/DDBJ whole genome shotgun (WGS) entry which is preliminary data.</text>
</comment>
<dbReference type="PANTHER" id="PTHR46847:SF1">
    <property type="entry name" value="D-ALLOSE-BINDING PERIPLASMIC PROTEIN-RELATED"/>
    <property type="match status" value="1"/>
</dbReference>
<evidence type="ECO:0000313" key="7">
    <source>
        <dbReference type="EMBL" id="RGK84347.1"/>
    </source>
</evidence>
<proteinExistence type="inferred from homology"/>
<feature type="region of interest" description="Disordered" evidence="4">
    <location>
        <begin position="23"/>
        <end position="54"/>
    </location>
</feature>
<sequence length="367" mass="38867">MKKKLVSALLCATMIATMVAGCGSSGGTQKDDSSSKTKTEDTKKSDDTTTASSDTEFGKALAQVDKDLAPLPKKDSGMKLAAIESTLSNSFWVTMQEGYKDAAKDYGVSIDVQATDSDTDTSGQLDILNNMLVKDYNAIAVSPLTEDCLISGIAAANKDDVKIITTGNQVNEDMLKQAGGNLDAKITVDFYNQGVMGAQYIIDKTGGRGKVAVIAGNEGGTQADARRDGAKETFEKAGMDVVDVKQCDFDAQKAYDATTAIIEANPDLVGIACGNDDMALGVVRALQEKNMKDKVKVVGVDFTTEAKSSIEEGAYDATVAMSPYLMGREAVIIMLKALEGQDVSEVGDSTPMVLVDKSNVNEMSDWK</sequence>
<name>A0A3E4PWF3_9FIRM</name>
<evidence type="ECO:0000256" key="1">
    <source>
        <dbReference type="ARBA" id="ARBA00004196"/>
    </source>
</evidence>
<dbReference type="Pfam" id="PF13407">
    <property type="entry name" value="Peripla_BP_4"/>
    <property type="match status" value="1"/>
</dbReference>
<dbReference type="GO" id="GO:0030313">
    <property type="term" value="C:cell envelope"/>
    <property type="evidence" value="ECO:0007669"/>
    <property type="project" value="UniProtKB-SubCell"/>
</dbReference>
<protein>
    <recommendedName>
        <fullName evidence="6">Periplasmic binding protein domain-containing protein</fullName>
    </recommendedName>
</protein>
<comment type="subcellular location">
    <subcellularLocation>
        <location evidence="1">Cell envelope</location>
    </subcellularLocation>
</comment>
<dbReference type="Proteomes" id="UP000261324">
    <property type="component" value="Unassembled WGS sequence"/>
</dbReference>
<gene>
    <name evidence="7" type="ORF">DXC93_06670</name>
</gene>
<dbReference type="RefSeq" id="WP_117659531.1">
    <property type="nucleotide sequence ID" value="NZ_QSRA01000007.1"/>
</dbReference>
<comment type="similarity">
    <text evidence="2">Belongs to the bacterial solute-binding protein 2 family.</text>
</comment>
<evidence type="ECO:0000256" key="5">
    <source>
        <dbReference type="SAM" id="SignalP"/>
    </source>
</evidence>
<keyword evidence="3 5" id="KW-0732">Signal</keyword>
<dbReference type="InterPro" id="IPR028082">
    <property type="entry name" value="Peripla_BP_I"/>
</dbReference>
<dbReference type="EMBL" id="QSRA01000007">
    <property type="protein sequence ID" value="RGK84347.1"/>
    <property type="molecule type" value="Genomic_DNA"/>
</dbReference>
<feature type="signal peptide" evidence="5">
    <location>
        <begin position="1"/>
        <end position="20"/>
    </location>
</feature>
<organism evidence="7 8">
    <name type="scientific">Dorea formicigenerans</name>
    <dbReference type="NCBI Taxonomy" id="39486"/>
    <lineage>
        <taxon>Bacteria</taxon>
        <taxon>Bacillati</taxon>
        <taxon>Bacillota</taxon>
        <taxon>Clostridia</taxon>
        <taxon>Lachnospirales</taxon>
        <taxon>Lachnospiraceae</taxon>
        <taxon>Dorea</taxon>
    </lineage>
</organism>
<dbReference type="SUPFAM" id="SSF53822">
    <property type="entry name" value="Periplasmic binding protein-like I"/>
    <property type="match status" value="1"/>
</dbReference>
<dbReference type="PROSITE" id="PS51257">
    <property type="entry name" value="PROKAR_LIPOPROTEIN"/>
    <property type="match status" value="1"/>
</dbReference>
<evidence type="ECO:0000256" key="3">
    <source>
        <dbReference type="ARBA" id="ARBA00022729"/>
    </source>
</evidence>
<feature type="compositionally biased region" description="Basic and acidic residues" evidence="4">
    <location>
        <begin position="29"/>
        <end position="47"/>
    </location>
</feature>
<dbReference type="InterPro" id="IPR025997">
    <property type="entry name" value="SBP_2_dom"/>
</dbReference>
<reference evidence="7 8" key="1">
    <citation type="submission" date="2018-08" db="EMBL/GenBank/DDBJ databases">
        <title>A genome reference for cultivated species of the human gut microbiota.</title>
        <authorList>
            <person name="Zou Y."/>
            <person name="Xue W."/>
            <person name="Luo G."/>
        </authorList>
    </citation>
    <scope>NUCLEOTIDE SEQUENCE [LARGE SCALE GENOMIC DNA]</scope>
    <source>
        <strain evidence="7 8">TF09-3</strain>
    </source>
</reference>
<dbReference type="GO" id="GO:0030246">
    <property type="term" value="F:carbohydrate binding"/>
    <property type="evidence" value="ECO:0007669"/>
    <property type="project" value="UniProtKB-ARBA"/>
</dbReference>
<accession>A0A3E4PWF3</accession>
<evidence type="ECO:0000259" key="6">
    <source>
        <dbReference type="Pfam" id="PF13407"/>
    </source>
</evidence>